<protein>
    <submittedName>
        <fullName evidence="4">Ankyrin repeat-containing domain protein</fullName>
    </submittedName>
</protein>
<comment type="caution">
    <text evidence="4">The sequence shown here is derived from an EMBL/GenBank/DDBJ whole genome shotgun (WGS) entry which is preliminary data.</text>
</comment>
<feature type="repeat" description="ANK" evidence="3">
    <location>
        <begin position="962"/>
        <end position="994"/>
    </location>
</feature>
<evidence type="ECO:0000256" key="1">
    <source>
        <dbReference type="ARBA" id="ARBA00022737"/>
    </source>
</evidence>
<dbReference type="Gene3D" id="1.25.40.20">
    <property type="entry name" value="Ankyrin repeat-containing domain"/>
    <property type="match status" value="7"/>
</dbReference>
<reference evidence="4" key="2">
    <citation type="submission" date="2023-06" db="EMBL/GenBank/DDBJ databases">
        <authorList>
            <consortium name="Lawrence Berkeley National Laboratory"/>
            <person name="Haridas S."/>
            <person name="Hensen N."/>
            <person name="Bonometti L."/>
            <person name="Westerberg I."/>
            <person name="Brannstrom I.O."/>
            <person name="Guillou S."/>
            <person name="Cros-Aarteil S."/>
            <person name="Calhoun S."/>
            <person name="Kuo A."/>
            <person name="Mondo S."/>
            <person name="Pangilinan J."/>
            <person name="Riley R."/>
            <person name="LaButti K."/>
            <person name="Andreopoulos B."/>
            <person name="Lipzen A."/>
            <person name="Chen C."/>
            <person name="Yanf M."/>
            <person name="Daum C."/>
            <person name="Ng V."/>
            <person name="Clum A."/>
            <person name="Steindorff A."/>
            <person name="Ohm R."/>
            <person name="Martin F."/>
            <person name="Silar P."/>
            <person name="Natvig D."/>
            <person name="Lalanne C."/>
            <person name="Gautier V."/>
            <person name="Ament-velasquez S.L."/>
            <person name="Kruys A."/>
            <person name="Hutchinson M.I."/>
            <person name="Powell A.J."/>
            <person name="Barry K."/>
            <person name="Miller A.N."/>
            <person name="Grigoriev I.V."/>
            <person name="Debuchy R."/>
            <person name="Gladieux P."/>
            <person name="Thoren M.H."/>
            <person name="Johannesson H."/>
        </authorList>
    </citation>
    <scope>NUCLEOTIDE SEQUENCE</scope>
    <source>
        <strain evidence="4">CBS 232.78</strain>
    </source>
</reference>
<dbReference type="AlphaFoldDB" id="A0AAE0NR42"/>
<keyword evidence="5" id="KW-1185">Reference proteome</keyword>
<dbReference type="Proteomes" id="UP001285441">
    <property type="component" value="Unassembled WGS sequence"/>
</dbReference>
<proteinExistence type="predicted"/>
<feature type="repeat" description="ANK" evidence="3">
    <location>
        <begin position="422"/>
        <end position="449"/>
    </location>
</feature>
<evidence type="ECO:0000256" key="2">
    <source>
        <dbReference type="ARBA" id="ARBA00023043"/>
    </source>
</evidence>
<sequence>MDPISIGGLALSLSIFCGKAVIGINSVKDKWGDSSLSLASLAAECATLGAALSVLEGMLSQQTWKHPPDEHGSVAEILQGSIRACFMTMSELNDEIAEIQRHTSEDGTLRSRGKTSYVLNEGRIIQLTDLLRGQSGVLNVLQTSLQRKTLVEMEKMMRGHCQEARRVYAQSEGSWLKRNASSRVPRTLREAESILNADVATIASSAEFAFDHVAVNSTAYRNAMNRALRVRDPERPPDLFEAVKSMNTDTVSLLLQQGEDPNQTDKAGMTPLQRCAPLVGPQAPRLVSTLVMHGADVDAHRLGTGLTPLRLAAKSGNLAVVKALIGLGADPQVSDRLSAQAIHAAVQFGHCDIVEYLIRETSSVEGGSGGVQVVASMFDDKDMVRDSDCTLLHFAAAGEHSGKEMADFLVRMGLDPVQKSARGRTPLRYAISRKKAAVVNQLVSHGCDLIPDILRLAEVDELDEDLWGPAGSLRLDTPNLHGRTAASMAAEQGLTKSLEHLLNKAASPIQKDSSGRSPLMWAAHLANDEGTKLCVNSKSAVSAAGAVELLNALVISDIPTAFLGPFTVILADALRRHLSDQTLRRSVSEFALKADLPGMMELLLLSGDAEDSKIRVLAQVAADRQSHKVLNHLLDRVSVGVDDANAKLSTQLLWVVTAGLTDVAEYLLQRGANPLGHDWQRKQPLAAAAFSGHEKLTKMFLDLTTEILDDHDTPVGNSTTPMIYLMAQGIIIQLVRGGHIHLLKLLPWERMAQVNFVDMDSGLPPLFIVAATTGEQAMAKEMLLTGFVDINQRFSWNPTTHLSACRIQEDTALHLACRRGLSGLVDLFLRNGASVKAVATACCPGERCSRHQFCNLELTPLAAALLERPPNLAEIISMLLDHGAEVSEAPVVTLTSIGALAKKNRVDLPASAARSFLHLPSWGRKAETPVSLTVLMLACQIGEPIVLSILLARGGKQSASASSLGPLHMAVLARNVTIIDILLSHGGHFDVDSDIKSFALEDDGFSPVSLAALSGFLPGLELLVGRANATINTDWSGDIGDARNTTTSFPLRLAAYWGHVQVVKYLLQQGARLVPGDPALGVTGEKTEVRAILEEEIARQSPRLQLREIPPPLPPRPPAITLRKKAIGQKISDFFRRDKPKLGLPVEPVEKESQSVITAEEYLKFQRDSLYRYC</sequence>
<keyword evidence="1" id="KW-0677">Repeat</keyword>
<dbReference type="InterPro" id="IPR036770">
    <property type="entry name" value="Ankyrin_rpt-contain_sf"/>
</dbReference>
<dbReference type="PANTHER" id="PTHR24198">
    <property type="entry name" value="ANKYRIN REPEAT AND PROTEIN KINASE DOMAIN-CONTAINING PROTEIN"/>
    <property type="match status" value="1"/>
</dbReference>
<dbReference type="PROSITE" id="PS50297">
    <property type="entry name" value="ANK_REP_REGION"/>
    <property type="match status" value="4"/>
</dbReference>
<feature type="repeat" description="ANK" evidence="3">
    <location>
        <begin position="304"/>
        <end position="336"/>
    </location>
</feature>
<dbReference type="PANTHER" id="PTHR24198:SF165">
    <property type="entry name" value="ANKYRIN REPEAT-CONTAINING PROTEIN-RELATED"/>
    <property type="match status" value="1"/>
</dbReference>
<dbReference type="PRINTS" id="PR01415">
    <property type="entry name" value="ANKYRIN"/>
</dbReference>
<dbReference type="SMART" id="SM00248">
    <property type="entry name" value="ANK"/>
    <property type="match status" value="17"/>
</dbReference>
<organism evidence="4 5">
    <name type="scientific">Podospora didyma</name>
    <dbReference type="NCBI Taxonomy" id="330526"/>
    <lineage>
        <taxon>Eukaryota</taxon>
        <taxon>Fungi</taxon>
        <taxon>Dikarya</taxon>
        <taxon>Ascomycota</taxon>
        <taxon>Pezizomycotina</taxon>
        <taxon>Sordariomycetes</taxon>
        <taxon>Sordariomycetidae</taxon>
        <taxon>Sordariales</taxon>
        <taxon>Podosporaceae</taxon>
        <taxon>Podospora</taxon>
    </lineage>
</organism>
<dbReference type="PROSITE" id="PS50088">
    <property type="entry name" value="ANK_REPEAT"/>
    <property type="match status" value="5"/>
</dbReference>
<evidence type="ECO:0000313" key="5">
    <source>
        <dbReference type="Proteomes" id="UP001285441"/>
    </source>
</evidence>
<name>A0AAE0NR42_9PEZI</name>
<reference evidence="4" key="1">
    <citation type="journal article" date="2023" name="Mol. Phylogenet. Evol.">
        <title>Genome-scale phylogeny and comparative genomics of the fungal order Sordariales.</title>
        <authorList>
            <person name="Hensen N."/>
            <person name="Bonometti L."/>
            <person name="Westerberg I."/>
            <person name="Brannstrom I.O."/>
            <person name="Guillou S."/>
            <person name="Cros-Aarteil S."/>
            <person name="Calhoun S."/>
            <person name="Haridas S."/>
            <person name="Kuo A."/>
            <person name="Mondo S."/>
            <person name="Pangilinan J."/>
            <person name="Riley R."/>
            <person name="LaButti K."/>
            <person name="Andreopoulos B."/>
            <person name="Lipzen A."/>
            <person name="Chen C."/>
            <person name="Yan M."/>
            <person name="Daum C."/>
            <person name="Ng V."/>
            <person name="Clum A."/>
            <person name="Steindorff A."/>
            <person name="Ohm R.A."/>
            <person name="Martin F."/>
            <person name="Silar P."/>
            <person name="Natvig D.O."/>
            <person name="Lalanne C."/>
            <person name="Gautier V."/>
            <person name="Ament-Velasquez S.L."/>
            <person name="Kruys A."/>
            <person name="Hutchinson M.I."/>
            <person name="Powell A.J."/>
            <person name="Barry K."/>
            <person name="Miller A.N."/>
            <person name="Grigoriev I.V."/>
            <person name="Debuchy R."/>
            <person name="Gladieux P."/>
            <person name="Hiltunen Thoren M."/>
            <person name="Johannesson H."/>
        </authorList>
    </citation>
    <scope>NUCLEOTIDE SEQUENCE</scope>
    <source>
        <strain evidence="4">CBS 232.78</strain>
    </source>
</reference>
<dbReference type="InterPro" id="IPR002110">
    <property type="entry name" value="Ankyrin_rpt"/>
</dbReference>
<dbReference type="Pfam" id="PF12796">
    <property type="entry name" value="Ank_2"/>
    <property type="match status" value="2"/>
</dbReference>
<gene>
    <name evidence="4" type="ORF">B0H63DRAFT_544758</name>
</gene>
<dbReference type="Pfam" id="PF00023">
    <property type="entry name" value="Ank"/>
    <property type="match status" value="2"/>
</dbReference>
<feature type="repeat" description="ANK" evidence="3">
    <location>
        <begin position="1046"/>
        <end position="1078"/>
    </location>
</feature>
<accession>A0AAE0NR42</accession>
<feature type="repeat" description="ANK" evidence="3">
    <location>
        <begin position="808"/>
        <end position="840"/>
    </location>
</feature>
<keyword evidence="2 3" id="KW-0040">ANK repeat</keyword>
<dbReference type="SUPFAM" id="SSF48403">
    <property type="entry name" value="Ankyrin repeat"/>
    <property type="match status" value="2"/>
</dbReference>
<evidence type="ECO:0000256" key="3">
    <source>
        <dbReference type="PROSITE-ProRule" id="PRU00023"/>
    </source>
</evidence>
<evidence type="ECO:0000313" key="4">
    <source>
        <dbReference type="EMBL" id="KAK3386149.1"/>
    </source>
</evidence>
<dbReference type="EMBL" id="JAULSW010000004">
    <property type="protein sequence ID" value="KAK3386149.1"/>
    <property type="molecule type" value="Genomic_DNA"/>
</dbReference>